<evidence type="ECO:0000256" key="1">
    <source>
        <dbReference type="ARBA" id="ARBA00009943"/>
    </source>
</evidence>
<protein>
    <recommendedName>
        <fullName evidence="9">FemAB family protein</fullName>
    </recommendedName>
</protein>
<gene>
    <name evidence="7" type="ORF">BC349_12420</name>
</gene>
<dbReference type="InterPro" id="IPR050644">
    <property type="entry name" value="PG_Glycine_Bridge_Synth"/>
</dbReference>
<evidence type="ECO:0000256" key="5">
    <source>
        <dbReference type="ARBA" id="ARBA00023315"/>
    </source>
</evidence>
<proteinExistence type="inferred from homology"/>
<evidence type="ECO:0000313" key="7">
    <source>
        <dbReference type="EMBL" id="MBC6491858.1"/>
    </source>
</evidence>
<dbReference type="RefSeq" id="WP_187257178.1">
    <property type="nucleotide sequence ID" value="NZ_JBHULF010000007.1"/>
</dbReference>
<comment type="caution">
    <text evidence="7">The sequence shown here is derived from an EMBL/GenBank/DDBJ whole genome shotgun (WGS) entry which is preliminary data.</text>
</comment>
<keyword evidence="3" id="KW-0133">Cell shape</keyword>
<keyword evidence="5" id="KW-0012">Acyltransferase</keyword>
<evidence type="ECO:0000256" key="3">
    <source>
        <dbReference type="ARBA" id="ARBA00022960"/>
    </source>
</evidence>
<dbReference type="InterPro" id="IPR003447">
    <property type="entry name" value="FEMABX"/>
</dbReference>
<dbReference type="Gene3D" id="3.40.630.30">
    <property type="match status" value="1"/>
</dbReference>
<evidence type="ECO:0000256" key="4">
    <source>
        <dbReference type="ARBA" id="ARBA00022984"/>
    </source>
</evidence>
<name>A0ABR7MBB7_9BACT</name>
<dbReference type="InterPro" id="IPR016181">
    <property type="entry name" value="Acyl_CoA_acyltransferase"/>
</dbReference>
<keyword evidence="2" id="KW-0808">Transferase</keyword>
<keyword evidence="4" id="KW-0573">Peptidoglycan synthesis</keyword>
<evidence type="ECO:0008006" key="9">
    <source>
        <dbReference type="Google" id="ProtNLM"/>
    </source>
</evidence>
<reference evidence="7 8" key="1">
    <citation type="submission" date="2016-07" db="EMBL/GenBank/DDBJ databases">
        <title>Genome analysis of Flavihumibacter stibioxidans YS-17.</title>
        <authorList>
            <person name="Shi K."/>
            <person name="Han Y."/>
            <person name="Wang G."/>
        </authorList>
    </citation>
    <scope>NUCLEOTIDE SEQUENCE [LARGE SCALE GENOMIC DNA]</scope>
    <source>
        <strain evidence="7 8">YS-17</strain>
    </source>
</reference>
<dbReference type="PANTHER" id="PTHR36174">
    <property type="entry name" value="LIPID II:GLYCINE GLYCYLTRANSFERASE"/>
    <property type="match status" value="1"/>
</dbReference>
<dbReference type="EMBL" id="MBUA01000023">
    <property type="protein sequence ID" value="MBC6491858.1"/>
    <property type="molecule type" value="Genomic_DNA"/>
</dbReference>
<comment type="similarity">
    <text evidence="1">Belongs to the FemABX family.</text>
</comment>
<evidence type="ECO:0000313" key="8">
    <source>
        <dbReference type="Proteomes" id="UP000765802"/>
    </source>
</evidence>
<evidence type="ECO:0000256" key="6">
    <source>
        <dbReference type="ARBA" id="ARBA00023316"/>
    </source>
</evidence>
<dbReference type="PROSITE" id="PS51191">
    <property type="entry name" value="FEMABX"/>
    <property type="match status" value="1"/>
</dbReference>
<evidence type="ECO:0000256" key="2">
    <source>
        <dbReference type="ARBA" id="ARBA00022679"/>
    </source>
</evidence>
<dbReference type="PANTHER" id="PTHR36174:SF1">
    <property type="entry name" value="LIPID II:GLYCINE GLYCYLTRANSFERASE"/>
    <property type="match status" value="1"/>
</dbReference>
<organism evidence="7 8">
    <name type="scientific">Flavihumibacter stibioxidans</name>
    <dbReference type="NCBI Taxonomy" id="1834163"/>
    <lineage>
        <taxon>Bacteria</taxon>
        <taxon>Pseudomonadati</taxon>
        <taxon>Bacteroidota</taxon>
        <taxon>Chitinophagia</taxon>
        <taxon>Chitinophagales</taxon>
        <taxon>Chitinophagaceae</taxon>
        <taxon>Flavihumibacter</taxon>
    </lineage>
</organism>
<dbReference type="Proteomes" id="UP000765802">
    <property type="component" value="Unassembled WGS sequence"/>
</dbReference>
<accession>A0ABR7MBB7</accession>
<keyword evidence="8" id="KW-1185">Reference proteome</keyword>
<keyword evidence="6" id="KW-0961">Cell wall biogenesis/degradation</keyword>
<dbReference type="SUPFAM" id="SSF55729">
    <property type="entry name" value="Acyl-CoA N-acyltransferases (Nat)"/>
    <property type="match status" value="1"/>
</dbReference>
<sequence>MIRIKRKFVFLNVFEYWFNYKGGFWGSFGLNAYNHIRKELKNPFLIKVPNYTVELDLTKSKEQILEDFSRTVKSQVRNSEKDGVHCYFDQDVRKFVGFFNEFAPSKGIPPETVERILGYGDSLKISYAELDGQILAAHTYVYDQEQKIVRQMHSASKRFDEQFDKNKIGRANKYLHYRDMLAFKDQGITAYDFGGYQETHSDKVIESLLNFKLDFGAVKKTSSNYYTISYFLLRKLSLMLGIIKKG</sequence>